<evidence type="ECO:0000313" key="2">
    <source>
        <dbReference type="EMBL" id="SVE10766.1"/>
    </source>
</evidence>
<gene>
    <name evidence="2" type="ORF">METZ01_LOCUS463620</name>
</gene>
<feature type="domain" description="YjeF N-terminal" evidence="1">
    <location>
        <begin position="7"/>
        <end position="192"/>
    </location>
</feature>
<feature type="non-terminal residue" evidence="2">
    <location>
        <position position="192"/>
    </location>
</feature>
<dbReference type="SUPFAM" id="SSF64153">
    <property type="entry name" value="YjeF N-terminal domain-like"/>
    <property type="match status" value="1"/>
</dbReference>
<sequence>MLTAQETKDLEQQAIKSGMPEQGLIEEAGLAVAQEAWMLLGTLENRSIVVLVGPGNNGSDGLVAARHLHDWGANITIFTPKERRADQNIEELKLRELTLQKKHGEEIRTDLETADLVIDSLLGIGKNRALSEDDPIGDTLSALQLTRQSHQPPKVLAVDLPSGVDSDTGAVEPQTVAADITVTFSTAKVGMY</sequence>
<dbReference type="GO" id="GO:0031087">
    <property type="term" value="P:deadenylation-independent decapping of nuclear-transcribed mRNA"/>
    <property type="evidence" value="ECO:0007669"/>
    <property type="project" value="TreeGrafter"/>
</dbReference>
<dbReference type="InterPro" id="IPR004443">
    <property type="entry name" value="YjeF_N_dom"/>
</dbReference>
<reference evidence="2" key="1">
    <citation type="submission" date="2018-05" db="EMBL/GenBank/DDBJ databases">
        <authorList>
            <person name="Lanie J.A."/>
            <person name="Ng W.-L."/>
            <person name="Kazmierczak K.M."/>
            <person name="Andrzejewski T.M."/>
            <person name="Davidsen T.M."/>
            <person name="Wayne K.J."/>
            <person name="Tettelin H."/>
            <person name="Glass J.I."/>
            <person name="Rusch D."/>
            <person name="Podicherti R."/>
            <person name="Tsui H.-C.T."/>
            <person name="Winkler M.E."/>
        </authorList>
    </citation>
    <scope>NUCLEOTIDE SEQUENCE</scope>
</reference>
<dbReference type="PROSITE" id="PS51385">
    <property type="entry name" value="YJEF_N"/>
    <property type="match status" value="1"/>
</dbReference>
<dbReference type="Pfam" id="PF03853">
    <property type="entry name" value="YjeF_N"/>
    <property type="match status" value="1"/>
</dbReference>
<dbReference type="AlphaFoldDB" id="A0A383AS49"/>
<protein>
    <recommendedName>
        <fullName evidence="1">YjeF N-terminal domain-containing protein</fullName>
    </recommendedName>
</protein>
<dbReference type="GO" id="GO:0003729">
    <property type="term" value="F:mRNA binding"/>
    <property type="evidence" value="ECO:0007669"/>
    <property type="project" value="TreeGrafter"/>
</dbReference>
<dbReference type="HAMAP" id="MF_01966">
    <property type="entry name" value="NADHX_epimerase"/>
    <property type="match status" value="1"/>
</dbReference>
<proteinExistence type="inferred from homology"/>
<dbReference type="InterPro" id="IPR036652">
    <property type="entry name" value="YjeF_N_dom_sf"/>
</dbReference>
<dbReference type="Gene3D" id="3.40.50.10260">
    <property type="entry name" value="YjeF N-terminal domain"/>
    <property type="match status" value="1"/>
</dbReference>
<organism evidence="2">
    <name type="scientific">marine metagenome</name>
    <dbReference type="NCBI Taxonomy" id="408172"/>
    <lineage>
        <taxon>unclassified sequences</taxon>
        <taxon>metagenomes</taxon>
        <taxon>ecological metagenomes</taxon>
    </lineage>
</organism>
<dbReference type="EMBL" id="UINC01194602">
    <property type="protein sequence ID" value="SVE10766.1"/>
    <property type="molecule type" value="Genomic_DNA"/>
</dbReference>
<dbReference type="PANTHER" id="PTHR13612">
    <property type="entry name" value="ENHANCER OF MRNA-DECAPPING PROTEIN 3"/>
    <property type="match status" value="1"/>
</dbReference>
<name>A0A383AS49_9ZZZZ</name>
<evidence type="ECO:0000259" key="1">
    <source>
        <dbReference type="PROSITE" id="PS51385"/>
    </source>
</evidence>
<dbReference type="GO" id="GO:0033962">
    <property type="term" value="P:P-body assembly"/>
    <property type="evidence" value="ECO:0007669"/>
    <property type="project" value="TreeGrafter"/>
</dbReference>
<dbReference type="PANTHER" id="PTHR13612:SF0">
    <property type="entry name" value="ENHANCER OF MRNA-DECAPPING PROTEIN 3"/>
    <property type="match status" value="1"/>
</dbReference>
<accession>A0A383AS49</accession>
<dbReference type="GO" id="GO:0000932">
    <property type="term" value="C:P-body"/>
    <property type="evidence" value="ECO:0007669"/>
    <property type="project" value="TreeGrafter"/>
</dbReference>
<dbReference type="NCBIfam" id="TIGR00197">
    <property type="entry name" value="yjeF_nterm"/>
    <property type="match status" value="1"/>
</dbReference>